<feature type="domain" description="Glutamine amidotransferase type-2" evidence="21">
    <location>
        <begin position="12"/>
        <end position="261"/>
    </location>
</feature>
<keyword evidence="7 19" id="KW-0479">Metal-binding</keyword>
<keyword evidence="5 17" id="KW-0328">Glycosyltransferase</keyword>
<dbReference type="OMA" id="IRHFGVK"/>
<evidence type="ECO:0000256" key="4">
    <source>
        <dbReference type="ARBA" id="ARBA00022485"/>
    </source>
</evidence>
<evidence type="ECO:0000256" key="14">
    <source>
        <dbReference type="ARBA" id="ARBA00033776"/>
    </source>
</evidence>
<dbReference type="Pfam" id="PF00156">
    <property type="entry name" value="Pribosyltran"/>
    <property type="match status" value="1"/>
</dbReference>
<organism evidence="22 23">
    <name type="scientific">Takifugu rubripes</name>
    <name type="common">Japanese pufferfish</name>
    <name type="synonym">Fugu rubripes</name>
    <dbReference type="NCBI Taxonomy" id="31033"/>
    <lineage>
        <taxon>Eukaryota</taxon>
        <taxon>Metazoa</taxon>
        <taxon>Chordata</taxon>
        <taxon>Craniata</taxon>
        <taxon>Vertebrata</taxon>
        <taxon>Euteleostomi</taxon>
        <taxon>Actinopterygii</taxon>
        <taxon>Neopterygii</taxon>
        <taxon>Teleostei</taxon>
        <taxon>Neoteleostei</taxon>
        <taxon>Acanthomorphata</taxon>
        <taxon>Eupercaria</taxon>
        <taxon>Tetraodontiformes</taxon>
        <taxon>Tetradontoidea</taxon>
        <taxon>Tetraodontidae</taxon>
        <taxon>Takifugu</taxon>
    </lineage>
</organism>
<dbReference type="PANTHER" id="PTHR11907">
    <property type="entry name" value="AMIDOPHOSPHORIBOSYLTRANSFERASE"/>
    <property type="match status" value="1"/>
</dbReference>
<dbReference type="InterPro" id="IPR035584">
    <property type="entry name" value="PurF_N"/>
</dbReference>
<evidence type="ECO:0000256" key="12">
    <source>
        <dbReference type="ARBA" id="ARBA00023014"/>
    </source>
</evidence>
<evidence type="ECO:0000259" key="21">
    <source>
        <dbReference type="PROSITE" id="PS51278"/>
    </source>
</evidence>
<dbReference type="SUPFAM" id="SSF56235">
    <property type="entry name" value="N-terminal nucleophile aminohydrolases (Ntn hydrolases)"/>
    <property type="match status" value="1"/>
</dbReference>
<dbReference type="InterPro" id="IPR005854">
    <property type="entry name" value="PurF"/>
</dbReference>
<dbReference type="AlphaFoldDB" id="H2UTF0"/>
<evidence type="ECO:0000256" key="9">
    <source>
        <dbReference type="ARBA" id="ARBA00022842"/>
    </source>
</evidence>
<dbReference type="InParanoid" id="H2UTF0"/>
<keyword evidence="23" id="KW-1185">Reference proteome</keyword>
<evidence type="ECO:0000256" key="2">
    <source>
        <dbReference type="ARBA" id="ARBA00010138"/>
    </source>
</evidence>
<name>H2UTF0_TAKRU</name>
<sequence length="505" mass="55100">MEFEESGIGEECGVFGCVAAGEWPTQLEVAQILTLGLVALQHRGQESAGVVTSNGANPPTYSTHKGMGLVNSAFSPEALQKLRHDNLGICHTRYSTTGISELQNCQPFVVDTLHGKIAVAHNGELINAQALRKRVMRHGVGLSTGSDSELITQLLALTPPMEEQDTPDWVARIKNLMSETPTSYSLLVMFRDVIYAVRDPYGNRPLCIGRIVPVSKLYSSGSGEQDTEGWVVSSESCSFQSIGAKYYREVLPGEIVQLSKHGVKSLSVVARPEGDAPAFCIFEYVYFARPDTIFEGQMVYTVRQRCGRQLAIESPTDADVVSTVPESATPAALGYAQQSGLPYIEVLCKNRYVGRTFIQPNTRLRQLGVAKKFGALSDNFAGKRVVLIDDSIVRGNTISPIIKLLKEAGATEVHIRVASPPIRFPCYMGINIPTKEELIANRPEFKDIAGYIGADSVKYLTIEGLVSAVQEGIATKQENKVIVSQKRVGHCTACLTGKYPVELEW</sequence>
<dbReference type="GO" id="GO:0046872">
    <property type="term" value="F:metal ion binding"/>
    <property type="evidence" value="ECO:0007669"/>
    <property type="project" value="UniProtKB-KW"/>
</dbReference>
<evidence type="ECO:0000256" key="15">
    <source>
        <dbReference type="ARBA" id="ARBA00048545"/>
    </source>
</evidence>
<accession>H2UTF0</accession>
<dbReference type="GeneTree" id="ENSGT00390000003428"/>
<dbReference type="GeneID" id="101073542"/>
<dbReference type="SUPFAM" id="SSF53271">
    <property type="entry name" value="PRTase-like"/>
    <property type="match status" value="1"/>
</dbReference>
<dbReference type="Gene3D" id="3.60.20.10">
    <property type="entry name" value="Glutamine Phosphoribosylpyrophosphate, subunit 1, domain 1"/>
    <property type="match status" value="1"/>
</dbReference>
<evidence type="ECO:0000256" key="13">
    <source>
        <dbReference type="ARBA" id="ARBA00033770"/>
    </source>
</evidence>
<dbReference type="Pfam" id="PF13522">
    <property type="entry name" value="GATase_6"/>
    <property type="match status" value="1"/>
</dbReference>
<keyword evidence="6 17" id="KW-0808">Transferase</keyword>
<evidence type="ECO:0000256" key="10">
    <source>
        <dbReference type="ARBA" id="ARBA00022962"/>
    </source>
</evidence>
<evidence type="ECO:0000256" key="8">
    <source>
        <dbReference type="ARBA" id="ARBA00022755"/>
    </source>
</evidence>
<dbReference type="GO" id="GO:0006189">
    <property type="term" value="P:'de novo' IMP biosynthetic process"/>
    <property type="evidence" value="ECO:0007669"/>
    <property type="project" value="UniProtKB-UniPathway"/>
</dbReference>
<dbReference type="GO" id="GO:0009113">
    <property type="term" value="P:purine nucleobase biosynthetic process"/>
    <property type="evidence" value="ECO:0007669"/>
    <property type="project" value="InterPro"/>
</dbReference>
<dbReference type="KEGG" id="tru:101073542"/>
<comment type="cofactor">
    <cofactor evidence="20">
        <name>[4Fe-4S] cluster</name>
        <dbReference type="ChEBI" id="CHEBI:49883"/>
    </cofactor>
    <text evidence="20">Binds 1 [4Fe-4S] cluster per subunit.</text>
</comment>
<proteinExistence type="inferred from homology"/>
<dbReference type="NCBIfam" id="TIGR01134">
    <property type="entry name" value="purF"/>
    <property type="match status" value="1"/>
</dbReference>
<protein>
    <recommendedName>
        <fullName evidence="13 17">Amidophosphoribosyltransferase</fullName>
        <shortName evidence="17">ATase</shortName>
        <ecNumber evidence="3 17">2.4.2.14</ecNumber>
    </recommendedName>
    <alternativeName>
        <fullName evidence="14 17">Glutamine phosphoribosylpyrophosphate amidotransferase</fullName>
    </alternativeName>
</protein>
<dbReference type="HOGENOM" id="CLU_022389_3_1_1"/>
<dbReference type="CDD" id="cd00715">
    <property type="entry name" value="GPATase_N"/>
    <property type="match status" value="1"/>
</dbReference>
<feature type="binding site" evidence="20">
    <location>
        <position position="280"/>
    </location>
    <ligand>
        <name>[4Fe-4S] cluster</name>
        <dbReference type="ChEBI" id="CHEBI:49883"/>
    </ligand>
</feature>
<dbReference type="eggNOG" id="KOG0572">
    <property type="taxonomic scope" value="Eukaryota"/>
</dbReference>
<reference evidence="22" key="2">
    <citation type="submission" date="2025-08" db="UniProtKB">
        <authorList>
            <consortium name="Ensembl"/>
        </authorList>
    </citation>
    <scope>IDENTIFICATION</scope>
</reference>
<dbReference type="InterPro" id="IPR029057">
    <property type="entry name" value="PRTase-like"/>
</dbReference>
<comment type="similarity">
    <text evidence="2 17">In the C-terminal section; belongs to the purine/pyrimidine phosphoribosyltransferase family.</text>
</comment>
<feature type="active site" description="Nucleophile" evidence="18">
    <location>
        <position position="12"/>
    </location>
</feature>
<feature type="binding site" evidence="19">
    <location>
        <position position="390"/>
    </location>
    <ligand>
        <name>Mg(2+)</name>
        <dbReference type="ChEBI" id="CHEBI:18420"/>
    </ligand>
</feature>
<evidence type="ECO:0000313" key="22">
    <source>
        <dbReference type="Ensembl" id="ENSTRUP00000040223.3"/>
    </source>
</evidence>
<evidence type="ECO:0000256" key="7">
    <source>
        <dbReference type="ARBA" id="ARBA00022723"/>
    </source>
</evidence>
<dbReference type="HAMAP" id="MF_01931">
    <property type="entry name" value="PurF"/>
    <property type="match status" value="1"/>
</dbReference>
<evidence type="ECO:0000256" key="1">
    <source>
        <dbReference type="ARBA" id="ARBA00005209"/>
    </source>
</evidence>
<comment type="cofactor">
    <cofactor evidence="19">
        <name>Mg(2+)</name>
        <dbReference type="ChEBI" id="CHEBI:18420"/>
    </cofactor>
    <text evidence="19">Binds 1 Mg(2+) ion per subunit.</text>
</comment>
<reference evidence="22 23" key="1">
    <citation type="journal article" date="2011" name="Genome Biol. Evol.">
        <title>Integration of the genetic map and genome assembly of fugu facilitates insights into distinct features of genome evolution in teleosts and mammals.</title>
        <authorList>
            <person name="Kai W."/>
            <person name="Kikuchi K."/>
            <person name="Tohari S."/>
            <person name="Chew A.K."/>
            <person name="Tay A."/>
            <person name="Fujiwara A."/>
            <person name="Hosoya S."/>
            <person name="Suetake H."/>
            <person name="Naruse K."/>
            <person name="Brenner S."/>
            <person name="Suzuki Y."/>
            <person name="Venkatesh B."/>
        </authorList>
    </citation>
    <scope>NUCLEOTIDE SEQUENCE [LARGE SCALE GENOMIC DNA]</scope>
</reference>
<evidence type="ECO:0000256" key="17">
    <source>
        <dbReference type="PIRNR" id="PIRNR000485"/>
    </source>
</evidence>
<dbReference type="PROSITE" id="PS51278">
    <property type="entry name" value="GATASE_TYPE_2"/>
    <property type="match status" value="1"/>
</dbReference>
<keyword evidence="10" id="KW-0315">Glutamine amidotransferase</keyword>
<evidence type="ECO:0000313" key="23">
    <source>
        <dbReference type="Proteomes" id="UP000005226"/>
    </source>
</evidence>
<evidence type="ECO:0000256" key="16">
    <source>
        <dbReference type="ARBA" id="ARBA00059606"/>
    </source>
</evidence>
<feature type="binding site" evidence="19">
    <location>
        <position position="389"/>
    </location>
    <ligand>
        <name>Mg(2+)</name>
        <dbReference type="ChEBI" id="CHEBI:18420"/>
    </ligand>
</feature>
<comment type="pathway">
    <text evidence="1 17">Purine metabolism; IMP biosynthesis via de novo pathway; N(1)-(5-phospho-D-ribosyl)glycinamide from 5-phospho-alpha-D-ribose 1-diphosphate: step 1/2.</text>
</comment>
<gene>
    <name evidence="22" type="primary">ppat</name>
</gene>
<evidence type="ECO:0000256" key="11">
    <source>
        <dbReference type="ARBA" id="ARBA00023004"/>
    </source>
</evidence>
<dbReference type="GO" id="GO:0004044">
    <property type="term" value="F:amidophosphoribosyltransferase activity"/>
    <property type="evidence" value="ECO:0007669"/>
    <property type="project" value="UniProtKB-EC"/>
</dbReference>
<dbReference type="InterPro" id="IPR017932">
    <property type="entry name" value="GATase_2_dom"/>
</dbReference>
<feature type="binding site" evidence="20">
    <location>
        <position position="491"/>
    </location>
    <ligand>
        <name>[4Fe-4S] cluster</name>
        <dbReference type="ChEBI" id="CHEBI:49883"/>
    </ligand>
</feature>
<evidence type="ECO:0000256" key="19">
    <source>
        <dbReference type="PIRSR" id="PIRSR000485-2"/>
    </source>
</evidence>
<dbReference type="Proteomes" id="UP000005226">
    <property type="component" value="Chromosome 20"/>
</dbReference>
<evidence type="ECO:0000256" key="18">
    <source>
        <dbReference type="PIRSR" id="PIRSR000485-1"/>
    </source>
</evidence>
<dbReference type="Ensembl" id="ENSTRUT00000040365.3">
    <property type="protein sequence ID" value="ENSTRUP00000040223.3"/>
    <property type="gene ID" value="ENSTRUG00000015737.3"/>
</dbReference>
<keyword evidence="9 19" id="KW-0460">Magnesium</keyword>
<keyword evidence="12 20" id="KW-0411">Iron-sulfur</keyword>
<dbReference type="EC" id="2.4.2.14" evidence="3 17"/>
<keyword evidence="8 17" id="KW-0658">Purine biosynthesis</keyword>
<dbReference type="InterPro" id="IPR000836">
    <property type="entry name" value="PRTase_dom"/>
</dbReference>
<evidence type="ECO:0000256" key="6">
    <source>
        <dbReference type="ARBA" id="ARBA00022679"/>
    </source>
</evidence>
<keyword evidence="11 20" id="KW-0408">Iron</keyword>
<feature type="binding site" evidence="20">
    <location>
        <position position="426"/>
    </location>
    <ligand>
        <name>[4Fe-4S] cluster</name>
        <dbReference type="ChEBI" id="CHEBI:49883"/>
    </ligand>
</feature>
<evidence type="ECO:0000256" key="3">
    <source>
        <dbReference type="ARBA" id="ARBA00011941"/>
    </source>
</evidence>
<comment type="catalytic activity">
    <reaction evidence="15">
        <text>5-phospho-beta-D-ribosylamine + L-glutamate + diphosphate = 5-phospho-alpha-D-ribose 1-diphosphate + L-glutamine + H2O</text>
        <dbReference type="Rhea" id="RHEA:14905"/>
        <dbReference type="ChEBI" id="CHEBI:15377"/>
        <dbReference type="ChEBI" id="CHEBI:29985"/>
        <dbReference type="ChEBI" id="CHEBI:33019"/>
        <dbReference type="ChEBI" id="CHEBI:58017"/>
        <dbReference type="ChEBI" id="CHEBI:58359"/>
        <dbReference type="ChEBI" id="CHEBI:58681"/>
        <dbReference type="EC" id="2.4.2.14"/>
    </reaction>
    <physiologicalReaction direction="right-to-left" evidence="15">
        <dbReference type="Rhea" id="RHEA:14907"/>
    </physiologicalReaction>
</comment>
<dbReference type="OrthoDB" id="191723at2759"/>
<dbReference type="RefSeq" id="XP_029684229.1">
    <property type="nucleotide sequence ID" value="XM_029828369.1"/>
</dbReference>
<feature type="binding site" evidence="20">
    <location>
        <position position="494"/>
    </location>
    <ligand>
        <name>[4Fe-4S] cluster</name>
        <dbReference type="ChEBI" id="CHEBI:49883"/>
    </ligand>
</feature>
<feature type="binding site" evidence="19">
    <location>
        <position position="327"/>
    </location>
    <ligand>
        <name>Mg(2+)</name>
        <dbReference type="ChEBI" id="CHEBI:18420"/>
    </ligand>
</feature>
<comment type="function">
    <text evidence="16">Catalyzes the formation of phosphoribosylamine from phosphoribosylpyrophosphate (PRPP) and glutamine.</text>
</comment>
<evidence type="ECO:0000256" key="20">
    <source>
        <dbReference type="PIRSR" id="PIRSR000485-3"/>
    </source>
</evidence>
<keyword evidence="4" id="KW-0004">4Fe-4S</keyword>
<evidence type="ECO:0000256" key="5">
    <source>
        <dbReference type="ARBA" id="ARBA00022676"/>
    </source>
</evidence>
<dbReference type="CTD" id="5471"/>
<dbReference type="InterPro" id="IPR029055">
    <property type="entry name" value="Ntn_hydrolases_N"/>
</dbReference>
<reference evidence="22" key="3">
    <citation type="submission" date="2025-09" db="UniProtKB">
        <authorList>
            <consortium name="Ensembl"/>
        </authorList>
    </citation>
    <scope>IDENTIFICATION</scope>
</reference>
<dbReference type="CDD" id="cd06223">
    <property type="entry name" value="PRTases_typeI"/>
    <property type="match status" value="1"/>
</dbReference>
<dbReference type="GO" id="GO:0051539">
    <property type="term" value="F:4 iron, 4 sulfur cluster binding"/>
    <property type="evidence" value="ECO:0007669"/>
    <property type="project" value="UniProtKB-KW"/>
</dbReference>
<dbReference type="UniPathway" id="UPA00074">
    <property type="reaction ID" value="UER00124"/>
</dbReference>
<dbReference type="FunFam" id="3.60.20.10:FF:000047">
    <property type="entry name" value="Amidophosphoribosyltransferase"/>
    <property type="match status" value="1"/>
</dbReference>
<dbReference type="Gene3D" id="3.40.50.2020">
    <property type="match status" value="1"/>
</dbReference>
<dbReference type="PIRSF" id="PIRSF000485">
    <property type="entry name" value="Amd_phspho_trans"/>
    <property type="match status" value="1"/>
</dbReference>
<dbReference type="MEROPS" id="C44.001"/>
<dbReference type="RefSeq" id="XP_003973898.1">
    <property type="nucleotide sequence ID" value="XM_003973849.3"/>
</dbReference>